<feature type="transmembrane region" description="Helical" evidence="6">
    <location>
        <begin position="98"/>
        <end position="124"/>
    </location>
</feature>
<evidence type="ECO:0000256" key="6">
    <source>
        <dbReference type="SAM" id="Phobius"/>
    </source>
</evidence>
<keyword evidence="2" id="KW-1003">Cell membrane</keyword>
<sequence length="182" mass="18854">MSINDRLTKHLKRGSVGFPTALASTIGLIMASPVILTATMGFGIGGSAFAVAMLIAVVMMLAQATTFAEAAAILPTTGSVYDYINCGMGRFFAITGTLSAYLIVHVFAGTAETILSGVMALVNFEHLNTLAESAGGSWLLGVGFVVVFGVLNAFGVSAFGRAEIILTFGMWTTLMVFAVLGL</sequence>
<feature type="transmembrane region" description="Helical" evidence="6">
    <location>
        <begin position="164"/>
        <end position="181"/>
    </location>
</feature>
<organism evidence="7 8">
    <name type="scientific">Pseudomonas agronomica</name>
    <dbReference type="NCBI Taxonomy" id="2979328"/>
    <lineage>
        <taxon>Bacteria</taxon>
        <taxon>Pseudomonadati</taxon>
        <taxon>Pseudomonadota</taxon>
        <taxon>Gammaproteobacteria</taxon>
        <taxon>Pseudomonadales</taxon>
        <taxon>Pseudomonadaceae</taxon>
        <taxon>Pseudomonas</taxon>
    </lineage>
</organism>
<comment type="subcellular location">
    <subcellularLocation>
        <location evidence="1">Cell membrane</location>
        <topology evidence="1">Multi-pass membrane protein</topology>
    </subcellularLocation>
</comment>
<dbReference type="Gene3D" id="1.20.1740.10">
    <property type="entry name" value="Amino acid/polyamine transporter I"/>
    <property type="match status" value="1"/>
</dbReference>
<dbReference type="EMBL" id="JAOSHO010000003">
    <property type="protein sequence ID" value="MCW1242922.1"/>
    <property type="molecule type" value="Genomic_DNA"/>
</dbReference>
<comment type="caution">
    <text evidence="7">The sequence shown here is derived from an EMBL/GenBank/DDBJ whole genome shotgun (WGS) entry which is preliminary data.</text>
</comment>
<dbReference type="RefSeq" id="WP_264426063.1">
    <property type="nucleotide sequence ID" value="NZ_JAOSHO010000003.1"/>
</dbReference>
<gene>
    <name evidence="7" type="ORF">OC610_00745</name>
</gene>
<evidence type="ECO:0000313" key="8">
    <source>
        <dbReference type="Proteomes" id="UP001061999"/>
    </source>
</evidence>
<evidence type="ECO:0000313" key="7">
    <source>
        <dbReference type="EMBL" id="MCW1242922.1"/>
    </source>
</evidence>
<dbReference type="PANTHER" id="PTHR42770:SF12">
    <property type="entry name" value="AMINO ACID TRANSPORTER"/>
    <property type="match status" value="1"/>
</dbReference>
<keyword evidence="4 6" id="KW-1133">Transmembrane helix</keyword>
<feature type="transmembrane region" description="Helical" evidence="6">
    <location>
        <begin position="136"/>
        <end position="157"/>
    </location>
</feature>
<proteinExistence type="predicted"/>
<evidence type="ECO:0000256" key="5">
    <source>
        <dbReference type="ARBA" id="ARBA00023136"/>
    </source>
</evidence>
<reference evidence="7" key="1">
    <citation type="submission" date="2022-07" db="EMBL/GenBank/DDBJ databases">
        <title>Pseudomonas agronomica sp. nov.: a novel bacterium with biotechnological application in the synthesis of biofertilizers from valorized agricultural residues.</title>
        <authorList>
            <person name="Robas M."/>
            <person name="Fernandez V.M."/>
            <person name="Luna L."/>
            <person name="Provanza A."/>
            <person name="Jimenez P.A."/>
        </authorList>
    </citation>
    <scope>NUCLEOTIDE SEQUENCE</scope>
    <source>
        <strain evidence="7">SAICEU22T</strain>
    </source>
</reference>
<keyword evidence="3 6" id="KW-0812">Transmembrane</keyword>
<feature type="transmembrane region" description="Helical" evidence="6">
    <location>
        <begin position="42"/>
        <end position="62"/>
    </location>
</feature>
<evidence type="ECO:0000256" key="1">
    <source>
        <dbReference type="ARBA" id="ARBA00004651"/>
    </source>
</evidence>
<feature type="transmembrane region" description="Helical" evidence="6">
    <location>
        <begin position="16"/>
        <end position="36"/>
    </location>
</feature>
<dbReference type="PANTHER" id="PTHR42770">
    <property type="entry name" value="AMINO ACID TRANSPORTER-RELATED"/>
    <property type="match status" value="1"/>
</dbReference>
<keyword evidence="5 6" id="KW-0472">Membrane</keyword>
<dbReference type="InterPro" id="IPR050367">
    <property type="entry name" value="APC_superfamily"/>
</dbReference>
<accession>A0ABT3F1G1</accession>
<protein>
    <submittedName>
        <fullName evidence="7">Amino acid permease</fullName>
    </submittedName>
</protein>
<evidence type="ECO:0000256" key="2">
    <source>
        <dbReference type="ARBA" id="ARBA00022475"/>
    </source>
</evidence>
<evidence type="ECO:0000256" key="4">
    <source>
        <dbReference type="ARBA" id="ARBA00022989"/>
    </source>
</evidence>
<dbReference type="Pfam" id="PF13520">
    <property type="entry name" value="AA_permease_2"/>
    <property type="match status" value="1"/>
</dbReference>
<dbReference type="Proteomes" id="UP001061999">
    <property type="component" value="Unassembled WGS sequence"/>
</dbReference>
<feature type="non-terminal residue" evidence="7">
    <location>
        <position position="182"/>
    </location>
</feature>
<evidence type="ECO:0000256" key="3">
    <source>
        <dbReference type="ARBA" id="ARBA00022692"/>
    </source>
</evidence>
<keyword evidence="8" id="KW-1185">Reference proteome</keyword>
<dbReference type="InterPro" id="IPR002293">
    <property type="entry name" value="AA/rel_permease1"/>
</dbReference>
<name>A0ABT3F1G1_9PSED</name>